<reference evidence="2 3" key="1">
    <citation type="submission" date="2012-10" db="EMBL/GenBank/DDBJ databases">
        <title>Complete genome sequence of Moumouvirus goulette.</title>
        <authorList>
            <person name="Fournous G."/>
            <person name="Bougalmi M."/>
            <person name="Colson P."/>
        </authorList>
    </citation>
    <scope>NUCLEOTIDE SEQUENCE [LARGE SCALE GENOMIC DNA]</scope>
</reference>
<evidence type="ECO:0000313" key="2">
    <source>
        <dbReference type="EMBL" id="AGF85482.1"/>
    </source>
</evidence>
<accession>M1PXJ6</accession>
<protein>
    <submittedName>
        <fullName evidence="2">Uncharacterized protein</fullName>
    </submittedName>
</protein>
<name>M1PXJ6_9VIRU</name>
<feature type="transmembrane region" description="Helical" evidence="1">
    <location>
        <begin position="7"/>
        <end position="26"/>
    </location>
</feature>
<keyword evidence="3" id="KW-1185">Reference proteome</keyword>
<sequence>MNKIQYLFCDYTMIMVYLYTIFKYYIFESNIFSLQFFTILLFSFSVNLLSFGYNKMSLNNRDTLMFICHYLFTKTLFAILCNIVLYFYGIIFYYGFTETIILLSSVYVFFTCKSCQKNGESGNESNNLKIIQIQKICSRIYKIFNRIRSYFVEKNYHNKFTQIISYSFKNIYNRVWYVYSLLSENKRSKILYDNLSNIVSEIKLRTINALIPIFMKKFMSPSLFPMTNFEEEKVVDFDNDYKNLLNNNMNMDFLKNSSISDFDDVEDLDEVEITQVVNKSENESVVNNNVNDNINTLQPTREELRKRLRQKIKSKRGGQPDFDKVLESALTKNNIEKVMKQISSGNIKIN</sequence>
<gene>
    <name evidence="2" type="ORF">glt_00674</name>
</gene>
<dbReference type="Proteomes" id="UP000241071">
    <property type="component" value="Segment"/>
</dbReference>
<proteinExistence type="predicted"/>
<organism evidence="2 3">
    <name type="scientific">Moumouvirus goulette</name>
    <dbReference type="NCBI Taxonomy" id="1247379"/>
    <lineage>
        <taxon>Viruses</taxon>
        <taxon>Varidnaviria</taxon>
        <taxon>Bamfordvirae</taxon>
        <taxon>Nucleocytoviricota</taxon>
        <taxon>Megaviricetes</taxon>
        <taxon>Imitervirales</taxon>
        <taxon>Mimiviridae</taxon>
        <taxon>Megamimivirinae</taxon>
        <taxon>Moumouvirus</taxon>
        <taxon>Moumouvirus goulettemassiliense</taxon>
    </lineage>
</organism>
<evidence type="ECO:0000313" key="3">
    <source>
        <dbReference type="Proteomes" id="UP000241071"/>
    </source>
</evidence>
<keyword evidence="1" id="KW-0472">Membrane</keyword>
<keyword evidence="1" id="KW-0812">Transmembrane</keyword>
<dbReference type="EMBL" id="KC008572">
    <property type="protein sequence ID" value="AGF85482.1"/>
    <property type="molecule type" value="Genomic_DNA"/>
</dbReference>
<feature type="transmembrane region" description="Helical" evidence="1">
    <location>
        <begin position="32"/>
        <end position="52"/>
    </location>
</feature>
<keyword evidence="1" id="KW-1133">Transmembrane helix</keyword>
<evidence type="ECO:0000256" key="1">
    <source>
        <dbReference type="SAM" id="Phobius"/>
    </source>
</evidence>